<feature type="transmembrane region" description="Helical" evidence="10">
    <location>
        <begin position="229"/>
        <end position="257"/>
    </location>
</feature>
<dbReference type="Pfam" id="PF00122">
    <property type="entry name" value="E1-E2_ATPase"/>
    <property type="match status" value="1"/>
</dbReference>
<keyword evidence="10" id="KW-0067">ATP-binding</keyword>
<comment type="caution">
    <text evidence="12">The sequence shown here is derived from an EMBL/GenBank/DDBJ whole genome shotgun (WGS) entry which is preliminary data.</text>
</comment>
<feature type="transmembrane region" description="Helical" evidence="10">
    <location>
        <begin position="591"/>
        <end position="612"/>
    </location>
</feature>
<evidence type="ECO:0000256" key="5">
    <source>
        <dbReference type="ARBA" id="ARBA00022967"/>
    </source>
</evidence>
<sequence>MGRLAAALALAIAAELLHFMAGDALWSKSLGLAVAALAIGLSGVETYTQGFAALRRGRLNINALMSVAVTGAFLIGQWPEAAMVMALYAIAELIEGRAADRARNAIAGLLALAPEQAEVLQADGSWRAQPAAEVALDAVVRIRPGERVPLDGVVTEGRSSIDQSPVTGESLPVDKGPGDTVFAGTVNAEGALQFRVTAAAGNTTLARIIHAVEQAQATRAPTQRFVDRFAAIYTPAVFVLALAVALGGPLLFGMAWLDAVYKALVLLVVACPCALVIATPVTVVSALAAAARRGILVKGGSHLENARLLKAVALDKTGTITAGKPRLVHWETVGAEGQALAGLAAALAARSDHPVSRAIAQGIGAAPLPVDDFRALPGRGVQGRVDGRELVLGNHRLVEERGQCNAALEALLRTHEAQGRTLTLLADAGGVLALFAVADTIKDSSREAVAELQRLGVVPVMLTGDNRATAETVARDAGIAEVQGNLLPEDKLAAIEALQQRMGPTGMTGDGINDAPALARAEIGFAMGGAGTDVAMEAADVVIMNDDLRRIPETIRLSRRTHAVLWQNIVLALGIKSVFMVLALLGTATMWMAVFADMGATLLVVANGLRLLRARAG</sequence>
<evidence type="ECO:0000256" key="4">
    <source>
        <dbReference type="ARBA" id="ARBA00022723"/>
    </source>
</evidence>
<dbReference type="InterPro" id="IPR023299">
    <property type="entry name" value="ATPase_P-typ_cyto_dom_N"/>
</dbReference>
<keyword evidence="7 10" id="KW-0472">Membrane</keyword>
<keyword evidence="10" id="KW-0547">Nucleotide-binding</keyword>
<comment type="similarity">
    <text evidence="2 10">Belongs to the cation transport ATPase (P-type) (TC 3.A.3) family. Type IB subfamily.</text>
</comment>
<dbReference type="SFLD" id="SFLDS00003">
    <property type="entry name" value="Haloacid_Dehalogenase"/>
    <property type="match status" value="1"/>
</dbReference>
<protein>
    <recommendedName>
        <fullName evidence="8">P-type Zn(2+) transporter</fullName>
        <ecNumber evidence="8">7.2.2.12</ecNumber>
    </recommendedName>
</protein>
<dbReference type="Gene3D" id="3.40.50.1000">
    <property type="entry name" value="HAD superfamily/HAD-like"/>
    <property type="match status" value="1"/>
</dbReference>
<dbReference type="Pfam" id="PF00702">
    <property type="entry name" value="Hydrolase"/>
    <property type="match status" value="1"/>
</dbReference>
<keyword evidence="6 10" id="KW-1133">Transmembrane helix</keyword>
<dbReference type="PANTHER" id="PTHR48085:SF5">
    <property type="entry name" value="CADMIUM_ZINC-TRANSPORTING ATPASE HMA4-RELATED"/>
    <property type="match status" value="1"/>
</dbReference>
<comment type="catalytic activity">
    <reaction evidence="9">
        <text>Zn(2+)(in) + ATP + H2O = Zn(2+)(out) + ADP + phosphate + H(+)</text>
        <dbReference type="Rhea" id="RHEA:20621"/>
        <dbReference type="ChEBI" id="CHEBI:15377"/>
        <dbReference type="ChEBI" id="CHEBI:15378"/>
        <dbReference type="ChEBI" id="CHEBI:29105"/>
        <dbReference type="ChEBI" id="CHEBI:30616"/>
        <dbReference type="ChEBI" id="CHEBI:43474"/>
        <dbReference type="ChEBI" id="CHEBI:456216"/>
        <dbReference type="EC" id="7.2.2.12"/>
    </reaction>
</comment>
<evidence type="ECO:0000256" key="6">
    <source>
        <dbReference type="ARBA" id="ARBA00022989"/>
    </source>
</evidence>
<dbReference type="InterPro" id="IPR036412">
    <property type="entry name" value="HAD-like_sf"/>
</dbReference>
<organism evidence="12 13">
    <name type="scientific">Pseudorhodoferax aquiterrae</name>
    <dbReference type="NCBI Taxonomy" id="747304"/>
    <lineage>
        <taxon>Bacteria</taxon>
        <taxon>Pseudomonadati</taxon>
        <taxon>Pseudomonadota</taxon>
        <taxon>Betaproteobacteria</taxon>
        <taxon>Burkholderiales</taxon>
        <taxon>Comamonadaceae</taxon>
    </lineage>
</organism>
<dbReference type="NCBIfam" id="TIGR01525">
    <property type="entry name" value="ATPase-IB_hvy"/>
    <property type="match status" value="1"/>
</dbReference>
<comment type="subcellular location">
    <subcellularLocation>
        <location evidence="10">Cell membrane</location>
    </subcellularLocation>
    <subcellularLocation>
        <location evidence="1">Membrane</location>
    </subcellularLocation>
</comment>
<dbReference type="InterPro" id="IPR051014">
    <property type="entry name" value="Cation_Transport_ATPase_IB"/>
</dbReference>
<dbReference type="SUPFAM" id="SSF81653">
    <property type="entry name" value="Calcium ATPase, transduction domain A"/>
    <property type="match status" value="1"/>
</dbReference>
<dbReference type="Gene3D" id="2.70.150.10">
    <property type="entry name" value="Calcium-transporting ATPase, cytoplasmic transduction domain A"/>
    <property type="match status" value="1"/>
</dbReference>
<dbReference type="Proteomes" id="UP000626210">
    <property type="component" value="Unassembled WGS sequence"/>
</dbReference>
<dbReference type="InterPro" id="IPR044492">
    <property type="entry name" value="P_typ_ATPase_HD_dom"/>
</dbReference>
<dbReference type="InterPro" id="IPR023214">
    <property type="entry name" value="HAD_sf"/>
</dbReference>
<dbReference type="PRINTS" id="PR00119">
    <property type="entry name" value="CATATPASE"/>
</dbReference>
<dbReference type="InterPro" id="IPR059000">
    <property type="entry name" value="ATPase_P-type_domA"/>
</dbReference>
<dbReference type="SUPFAM" id="SSF56784">
    <property type="entry name" value="HAD-like"/>
    <property type="match status" value="1"/>
</dbReference>
<keyword evidence="5" id="KW-1278">Translocase</keyword>
<gene>
    <name evidence="12" type="ORF">GCM10007320_50740</name>
</gene>
<evidence type="ECO:0000256" key="3">
    <source>
        <dbReference type="ARBA" id="ARBA00022692"/>
    </source>
</evidence>
<evidence type="ECO:0000256" key="8">
    <source>
        <dbReference type="ARBA" id="ARBA00039097"/>
    </source>
</evidence>
<proteinExistence type="inferred from homology"/>
<dbReference type="PANTHER" id="PTHR48085">
    <property type="entry name" value="CADMIUM/ZINC-TRANSPORTING ATPASE HMA2-RELATED"/>
    <property type="match status" value="1"/>
</dbReference>
<feature type="transmembrane region" description="Helical" evidence="10">
    <location>
        <begin position="564"/>
        <end position="585"/>
    </location>
</feature>
<dbReference type="NCBIfam" id="TIGR01494">
    <property type="entry name" value="ATPase_P-type"/>
    <property type="match status" value="1"/>
</dbReference>
<dbReference type="PRINTS" id="PR00941">
    <property type="entry name" value="CDATPASE"/>
</dbReference>
<feature type="transmembrane region" description="Helical" evidence="10">
    <location>
        <begin position="29"/>
        <end position="47"/>
    </location>
</feature>
<dbReference type="PROSITE" id="PS00154">
    <property type="entry name" value="ATPASE_E1_E2"/>
    <property type="match status" value="1"/>
</dbReference>
<dbReference type="SUPFAM" id="SSF81665">
    <property type="entry name" value="Calcium ATPase, transmembrane domain M"/>
    <property type="match status" value="1"/>
</dbReference>
<dbReference type="Gene3D" id="3.40.1110.10">
    <property type="entry name" value="Calcium-transporting ATPase, cytoplasmic domain N"/>
    <property type="match status" value="1"/>
</dbReference>
<dbReference type="InterPro" id="IPR001757">
    <property type="entry name" value="P_typ_ATPase"/>
</dbReference>
<feature type="domain" description="P-type ATPase A" evidence="11">
    <location>
        <begin position="112"/>
        <end position="213"/>
    </location>
</feature>
<feature type="transmembrane region" description="Helical" evidence="10">
    <location>
        <begin position="263"/>
        <end position="291"/>
    </location>
</feature>
<name>A0ABQ3G8B7_9BURK</name>
<evidence type="ECO:0000256" key="9">
    <source>
        <dbReference type="ARBA" id="ARBA00047308"/>
    </source>
</evidence>
<dbReference type="SFLD" id="SFLDF00027">
    <property type="entry name" value="p-type_atpase"/>
    <property type="match status" value="1"/>
</dbReference>
<dbReference type="SFLD" id="SFLDG00002">
    <property type="entry name" value="C1.7:_P-type_atpase_like"/>
    <property type="match status" value="1"/>
</dbReference>
<accession>A0ABQ3G8B7</accession>
<keyword evidence="10" id="KW-1003">Cell membrane</keyword>
<evidence type="ECO:0000313" key="13">
    <source>
        <dbReference type="Proteomes" id="UP000626210"/>
    </source>
</evidence>
<dbReference type="InterPro" id="IPR018303">
    <property type="entry name" value="ATPase_P-typ_P_site"/>
</dbReference>
<reference evidence="13" key="1">
    <citation type="journal article" date="2019" name="Int. J. Syst. Evol. Microbiol.">
        <title>The Global Catalogue of Microorganisms (GCM) 10K type strain sequencing project: providing services to taxonomists for standard genome sequencing and annotation.</title>
        <authorList>
            <consortium name="The Broad Institute Genomics Platform"/>
            <consortium name="The Broad Institute Genome Sequencing Center for Infectious Disease"/>
            <person name="Wu L."/>
            <person name="Ma J."/>
        </authorList>
    </citation>
    <scope>NUCLEOTIDE SEQUENCE [LARGE SCALE GENOMIC DNA]</scope>
    <source>
        <strain evidence="13">KCTC 23314</strain>
    </source>
</reference>
<dbReference type="InterPro" id="IPR027256">
    <property type="entry name" value="P-typ_ATPase_IB"/>
</dbReference>
<evidence type="ECO:0000256" key="2">
    <source>
        <dbReference type="ARBA" id="ARBA00006024"/>
    </source>
</evidence>
<dbReference type="NCBIfam" id="TIGR01511">
    <property type="entry name" value="ATPase-IB1_Cu"/>
    <property type="match status" value="1"/>
</dbReference>
<evidence type="ECO:0000313" key="12">
    <source>
        <dbReference type="EMBL" id="GHC96625.1"/>
    </source>
</evidence>
<evidence type="ECO:0000256" key="10">
    <source>
        <dbReference type="RuleBase" id="RU362081"/>
    </source>
</evidence>
<evidence type="ECO:0000256" key="7">
    <source>
        <dbReference type="ARBA" id="ARBA00023136"/>
    </source>
</evidence>
<keyword evidence="13" id="KW-1185">Reference proteome</keyword>
<evidence type="ECO:0000259" key="11">
    <source>
        <dbReference type="Pfam" id="PF00122"/>
    </source>
</evidence>
<dbReference type="InterPro" id="IPR023298">
    <property type="entry name" value="ATPase_P-typ_TM_dom_sf"/>
</dbReference>
<evidence type="ECO:0000256" key="1">
    <source>
        <dbReference type="ARBA" id="ARBA00004370"/>
    </source>
</evidence>
<dbReference type="EC" id="7.2.2.12" evidence="8"/>
<dbReference type="InterPro" id="IPR008250">
    <property type="entry name" value="ATPase_P-typ_transduc_dom_A_sf"/>
</dbReference>
<keyword evidence="4 10" id="KW-0479">Metal-binding</keyword>
<keyword evidence="3 10" id="KW-0812">Transmembrane</keyword>
<dbReference type="EMBL" id="BMYK01000022">
    <property type="protein sequence ID" value="GHC96625.1"/>
    <property type="molecule type" value="Genomic_DNA"/>
</dbReference>